<evidence type="ECO:0000256" key="8">
    <source>
        <dbReference type="ARBA" id="ARBA00023125"/>
    </source>
</evidence>
<feature type="domain" description="Topo IA-type catalytic" evidence="13">
    <location>
        <begin position="132"/>
        <end position="562"/>
    </location>
</feature>
<dbReference type="GO" id="GO:0005694">
    <property type="term" value="C:chromosome"/>
    <property type="evidence" value="ECO:0007669"/>
    <property type="project" value="InterPro"/>
</dbReference>
<dbReference type="InterPro" id="IPR006171">
    <property type="entry name" value="TOPRIM_dom"/>
</dbReference>
<proteinExistence type="inferred from homology"/>
<dbReference type="InterPro" id="IPR003602">
    <property type="entry name" value="Topo_IA_DNA-bd_dom"/>
</dbReference>
<comment type="caution">
    <text evidence="10">Lacks conserved residue(s) required for the propagation of feature annotation.</text>
</comment>
<dbReference type="PRINTS" id="PR00417">
    <property type="entry name" value="PRTPISMRASEI"/>
</dbReference>
<dbReference type="PANTHER" id="PTHR42785:SF1">
    <property type="entry name" value="DNA TOPOISOMERASE"/>
    <property type="match status" value="1"/>
</dbReference>
<dbReference type="Gene3D" id="3.30.65.10">
    <property type="entry name" value="Bacterial Topoisomerase I, domain 1"/>
    <property type="match status" value="1"/>
</dbReference>
<reference evidence="14" key="1">
    <citation type="submission" date="2020-10" db="EMBL/GenBank/DDBJ databases">
        <authorList>
            <person name="Gilroy R."/>
        </authorList>
    </citation>
    <scope>NUCLEOTIDE SEQUENCE</scope>
    <source>
        <strain evidence="14">ChiHjej10B9-9673</strain>
    </source>
</reference>
<dbReference type="Pfam" id="PF01131">
    <property type="entry name" value="Topoisom_bac"/>
    <property type="match status" value="1"/>
</dbReference>
<name>A0A9D1JVG1_9FIRM</name>
<feature type="site" description="Interaction with DNA" evidence="10">
    <location>
        <position position="304"/>
    </location>
</feature>
<keyword evidence="6" id="KW-0460">Magnesium</keyword>
<dbReference type="InterPro" id="IPR034149">
    <property type="entry name" value="TOPRIM_TopoI"/>
</dbReference>
<evidence type="ECO:0000256" key="5">
    <source>
        <dbReference type="ARBA" id="ARBA00022833"/>
    </source>
</evidence>
<dbReference type="SUPFAM" id="SSF56712">
    <property type="entry name" value="Prokaryotic type I DNA topoisomerase"/>
    <property type="match status" value="1"/>
</dbReference>
<sequence>MAKGKTALVIVESPAKARTIEKYLGRDFKVVASMGHLRDLPKSTMGVDLEHGFTPHYIPVKGKEDIIEELRERAAKADMVYLATDPDREGEAIAWHLKELLELPDERACRVTFNEITKKVVTESINEPREIDIDLVDAQQARRILDRIVGYELSPLLWKKIRRGLSAGRVQSVATRMVVDRENEIRAFVPEEYWLLDAVLRRADGSSFTARYYGEGKKKTELKNEAQADAVIADCRGGTFTIDSVKRGKKERSPSPPFITSTLQQEASRRLGMTPRRTMSIAQQLYEGVDVTGQGTIGLITYMRTDSLRLSEEAVSAARSFIKAHYGEAYCPAQPRRFKARAGAQDAHEAIRPTNVDLAPELVRRDLTREQYMLYRLIWGRFTACQMANAVYDNVAVETGCAGHSFRASYSELLFPGYTAVYEEEKDEEGEGAAKRIPNLAEGEQAVCEKLEKEQRFTQPPSRYTEATLIRAMEEKGIGRPSTYAPTITTIISHEYVVKEGRYLRPTSLGEVVTGLMAERFPDIVDLKFTANMENGLDEIEKGEKDWKAYLADFYGGFEKEMQAAEKAMEGQRIKVPDEESDEICPNCGKKLVYKSGRFGRFLACPGYPDCSFTMPIVVEMPGKCPACGGRLLKRTSRNGYAYYACERGKDCPWRGTGMDGREIVGFMTWDVPTKDNCPECGKTLFKRSGRGRSKPFCINPDCPNYLPPEQRGYKIKKPEEKAEGESAEAGEETKPAAKKTATKKTSSAAKKTAAAAKKTASTAKKATSTAKKASSAAKKTPDAKKTTAKKPASAAGKTTAKRTSARKAAGEDA</sequence>
<dbReference type="GO" id="GO:0003677">
    <property type="term" value="F:DNA binding"/>
    <property type="evidence" value="ECO:0007669"/>
    <property type="project" value="UniProtKB-KW"/>
</dbReference>
<dbReference type="GO" id="GO:0003917">
    <property type="term" value="F:DNA topoisomerase type I (single strand cut, ATP-independent) activity"/>
    <property type="evidence" value="ECO:0007669"/>
    <property type="project" value="UniProtKB-UniRule"/>
</dbReference>
<dbReference type="InterPro" id="IPR013825">
    <property type="entry name" value="Topo_IA_cen_sub2"/>
</dbReference>
<evidence type="ECO:0000259" key="12">
    <source>
        <dbReference type="PROSITE" id="PS50880"/>
    </source>
</evidence>
<keyword evidence="9 10" id="KW-0413">Isomerase</keyword>
<evidence type="ECO:0000256" key="9">
    <source>
        <dbReference type="ARBA" id="ARBA00023235"/>
    </source>
</evidence>
<keyword evidence="3" id="KW-0479">Metal-binding</keyword>
<feature type="site" description="Interaction with DNA" evidence="10">
    <location>
        <position position="158"/>
    </location>
</feature>
<dbReference type="Pfam" id="PF01396">
    <property type="entry name" value="Zn_ribbon_Top1"/>
    <property type="match status" value="3"/>
</dbReference>
<dbReference type="CDD" id="cd00186">
    <property type="entry name" value="TOP1Ac"/>
    <property type="match status" value="1"/>
</dbReference>
<dbReference type="InterPro" id="IPR023406">
    <property type="entry name" value="Topo_IA_AS"/>
</dbReference>
<keyword evidence="7 10" id="KW-0799">Topoisomerase</keyword>
<evidence type="ECO:0000313" key="14">
    <source>
        <dbReference type="EMBL" id="HIS67162.1"/>
    </source>
</evidence>
<comment type="catalytic activity">
    <reaction evidence="1 10">
        <text>ATP-independent breakage of single-stranded DNA, followed by passage and rejoining.</text>
        <dbReference type="EC" id="5.6.2.1"/>
    </reaction>
</comment>
<feature type="site" description="Interaction with DNA" evidence="10">
    <location>
        <position position="36"/>
    </location>
</feature>
<dbReference type="PROSITE" id="PS00396">
    <property type="entry name" value="TOPO_IA_1"/>
    <property type="match status" value="1"/>
</dbReference>
<dbReference type="Gene3D" id="2.70.20.10">
    <property type="entry name" value="Topoisomerase I, domain 3"/>
    <property type="match status" value="1"/>
</dbReference>
<feature type="active site" description="O-(5'-phospho-DNA)-tyrosine intermediate" evidence="10">
    <location>
        <position position="302"/>
    </location>
</feature>
<dbReference type="PROSITE" id="PS52039">
    <property type="entry name" value="TOPO_IA_2"/>
    <property type="match status" value="1"/>
</dbReference>
<evidence type="ECO:0000256" key="11">
    <source>
        <dbReference type="SAM" id="MobiDB-lite"/>
    </source>
</evidence>
<dbReference type="PROSITE" id="PS50880">
    <property type="entry name" value="TOPRIM"/>
    <property type="match status" value="1"/>
</dbReference>
<dbReference type="Gene3D" id="1.10.460.10">
    <property type="entry name" value="Topoisomerase I, domain 2"/>
    <property type="match status" value="1"/>
</dbReference>
<dbReference type="InterPro" id="IPR013826">
    <property type="entry name" value="Topo_IA_cen_sub3"/>
</dbReference>
<organism evidence="14 15">
    <name type="scientific">Candidatus Scatomorpha merdipullorum</name>
    <dbReference type="NCBI Taxonomy" id="2840927"/>
    <lineage>
        <taxon>Bacteria</taxon>
        <taxon>Bacillati</taxon>
        <taxon>Bacillota</taxon>
        <taxon>Clostridia</taxon>
        <taxon>Eubacteriales</taxon>
        <taxon>Candidatus Scatomorpha</taxon>
    </lineage>
</organism>
<dbReference type="Proteomes" id="UP000824001">
    <property type="component" value="Unassembled WGS sequence"/>
</dbReference>
<dbReference type="InterPro" id="IPR003601">
    <property type="entry name" value="Topo_IA_2"/>
</dbReference>
<reference evidence="14" key="2">
    <citation type="journal article" date="2021" name="PeerJ">
        <title>Extensive microbial diversity within the chicken gut microbiome revealed by metagenomics and culture.</title>
        <authorList>
            <person name="Gilroy R."/>
            <person name="Ravi A."/>
            <person name="Getino M."/>
            <person name="Pursley I."/>
            <person name="Horton D.L."/>
            <person name="Alikhan N.F."/>
            <person name="Baker D."/>
            <person name="Gharbi K."/>
            <person name="Hall N."/>
            <person name="Watson M."/>
            <person name="Adriaenssens E.M."/>
            <person name="Foster-Nyarko E."/>
            <person name="Jarju S."/>
            <person name="Secka A."/>
            <person name="Antonio M."/>
            <person name="Oren A."/>
            <person name="Chaudhuri R.R."/>
            <person name="La Ragione R."/>
            <person name="Hildebrand F."/>
            <person name="Pallen M.J."/>
        </authorList>
    </citation>
    <scope>NUCLEOTIDE SEQUENCE</scope>
    <source>
        <strain evidence="14">ChiHjej10B9-9673</strain>
    </source>
</reference>
<dbReference type="CDD" id="cd03363">
    <property type="entry name" value="TOPRIM_TopoIA_TopoI"/>
    <property type="match status" value="1"/>
</dbReference>
<dbReference type="PANTHER" id="PTHR42785">
    <property type="entry name" value="DNA TOPOISOMERASE, TYPE IA, CORE"/>
    <property type="match status" value="1"/>
</dbReference>
<dbReference type="AlphaFoldDB" id="A0A9D1JVG1"/>
<feature type="region of interest" description="Interaction with DNA" evidence="10">
    <location>
        <begin position="166"/>
        <end position="171"/>
    </location>
</feature>
<keyword evidence="4" id="KW-0863">Zinc-finger</keyword>
<evidence type="ECO:0000256" key="3">
    <source>
        <dbReference type="ARBA" id="ARBA00022723"/>
    </source>
</evidence>
<feature type="compositionally biased region" description="Low complexity" evidence="11">
    <location>
        <begin position="790"/>
        <end position="799"/>
    </location>
</feature>
<dbReference type="InterPro" id="IPR005733">
    <property type="entry name" value="TopoI_bac-type"/>
</dbReference>
<dbReference type="InterPro" id="IPR028612">
    <property type="entry name" value="Topoisom_1_IA"/>
</dbReference>
<feature type="site" description="Interaction with DNA" evidence="10">
    <location>
        <position position="142"/>
    </location>
</feature>
<dbReference type="InterPro" id="IPR013497">
    <property type="entry name" value="Topo_IA_cen"/>
</dbReference>
<gene>
    <name evidence="10 14" type="primary">topA</name>
    <name evidence="14" type="ORF">IAC18_06315</name>
</gene>
<dbReference type="Pfam" id="PF01751">
    <property type="entry name" value="Toprim"/>
    <property type="match status" value="1"/>
</dbReference>
<keyword evidence="8 10" id="KW-0238">DNA-binding</keyword>
<dbReference type="SUPFAM" id="SSF57783">
    <property type="entry name" value="Zinc beta-ribbon"/>
    <property type="match status" value="1"/>
</dbReference>
<feature type="site" description="Interaction with DNA" evidence="10">
    <location>
        <position position="143"/>
    </location>
</feature>
<feature type="site" description="Interaction with DNA" evidence="10">
    <location>
        <position position="146"/>
    </location>
</feature>
<evidence type="ECO:0000256" key="6">
    <source>
        <dbReference type="ARBA" id="ARBA00022842"/>
    </source>
</evidence>
<dbReference type="SMART" id="SM00437">
    <property type="entry name" value="TOP1Ac"/>
    <property type="match status" value="1"/>
</dbReference>
<dbReference type="GO" id="GO:0006265">
    <property type="term" value="P:DNA topological change"/>
    <property type="evidence" value="ECO:0007669"/>
    <property type="project" value="UniProtKB-UniRule"/>
</dbReference>
<dbReference type="EC" id="5.6.2.1" evidence="10"/>
<comment type="caution">
    <text evidence="14">The sequence shown here is derived from an EMBL/GenBank/DDBJ whole genome shotgun (WGS) entry which is preliminary data.</text>
</comment>
<accession>A0A9D1JVG1</accession>
<dbReference type="EMBL" id="DVJK01000175">
    <property type="protein sequence ID" value="HIS67162.1"/>
    <property type="molecule type" value="Genomic_DNA"/>
</dbReference>
<dbReference type="InterPro" id="IPR013824">
    <property type="entry name" value="Topo_IA_cen_sub1"/>
</dbReference>
<dbReference type="Gene3D" id="1.10.290.10">
    <property type="entry name" value="Topoisomerase I, domain 4"/>
    <property type="match status" value="1"/>
</dbReference>
<comment type="similarity">
    <text evidence="2 10">Belongs to the type IA topoisomerase family.</text>
</comment>
<dbReference type="HAMAP" id="MF_00952">
    <property type="entry name" value="Topoisom_1_prok"/>
    <property type="match status" value="1"/>
</dbReference>
<feature type="region of interest" description="Disordered" evidence="11">
    <location>
        <begin position="709"/>
        <end position="814"/>
    </location>
</feature>
<dbReference type="SMART" id="SM00493">
    <property type="entry name" value="TOPRIM"/>
    <property type="match status" value="1"/>
</dbReference>
<feature type="domain" description="Toprim" evidence="12">
    <location>
        <begin position="6"/>
        <end position="116"/>
    </location>
</feature>
<dbReference type="GO" id="GO:0008270">
    <property type="term" value="F:zinc ion binding"/>
    <property type="evidence" value="ECO:0007669"/>
    <property type="project" value="UniProtKB-KW"/>
</dbReference>
<dbReference type="InterPro" id="IPR023405">
    <property type="entry name" value="Topo_IA_core_domain"/>
</dbReference>
<comment type="function">
    <text evidence="10">Releases the supercoiling and torsional tension of DNA, which is introduced during the DNA replication and transcription, by transiently cleaving and rejoining one strand of the DNA duplex. Introduces a single-strand break via transesterification at a target site in duplex DNA. The scissile phosphodiester is attacked by the catalytic tyrosine of the enzyme, resulting in the formation of a DNA-(5'-phosphotyrosyl)-enzyme intermediate and the expulsion of a 3'-OH DNA strand. The free DNA strand then undergoes passage around the unbroken strand, thus removing DNA supercoils. Finally, in the religation step, the DNA 3'-OH attacks the covalent intermediate to expel the active-site tyrosine and restore the DNA phosphodiester backbone.</text>
</comment>
<dbReference type="SMART" id="SM00436">
    <property type="entry name" value="TOP1Bc"/>
    <property type="match status" value="1"/>
</dbReference>
<evidence type="ECO:0000256" key="7">
    <source>
        <dbReference type="ARBA" id="ARBA00023029"/>
    </source>
</evidence>
<evidence type="ECO:0000256" key="4">
    <source>
        <dbReference type="ARBA" id="ARBA00022771"/>
    </source>
</evidence>
<evidence type="ECO:0000313" key="15">
    <source>
        <dbReference type="Proteomes" id="UP000824001"/>
    </source>
</evidence>
<feature type="site" description="Interaction with DNA" evidence="10">
    <location>
        <position position="151"/>
    </location>
</feature>
<evidence type="ECO:0000256" key="1">
    <source>
        <dbReference type="ARBA" id="ARBA00000213"/>
    </source>
</evidence>
<evidence type="ECO:0000259" key="13">
    <source>
        <dbReference type="PROSITE" id="PS52039"/>
    </source>
</evidence>
<protein>
    <recommendedName>
        <fullName evidence="10">DNA topoisomerase 1</fullName>
        <ecNumber evidence="10">5.6.2.1</ecNumber>
    </recommendedName>
    <alternativeName>
        <fullName evidence="10">DNA topoisomerase I</fullName>
    </alternativeName>
</protein>
<comment type="subunit">
    <text evidence="10">Monomer.</text>
</comment>
<evidence type="ECO:0000256" key="10">
    <source>
        <dbReference type="HAMAP-Rule" id="MF_00952"/>
    </source>
</evidence>
<keyword evidence="5" id="KW-0862">Zinc</keyword>
<evidence type="ECO:0000256" key="2">
    <source>
        <dbReference type="ARBA" id="ARBA00009446"/>
    </source>
</evidence>
<dbReference type="Gene3D" id="3.40.50.140">
    <property type="match status" value="1"/>
</dbReference>
<dbReference type="InterPro" id="IPR000380">
    <property type="entry name" value="Topo_IA"/>
</dbReference>
<feature type="compositionally biased region" description="Low complexity" evidence="11">
    <location>
        <begin position="744"/>
        <end position="779"/>
    </location>
</feature>
<dbReference type="InterPro" id="IPR013498">
    <property type="entry name" value="Topo_IA_Znf"/>
</dbReference>
<dbReference type="NCBIfam" id="TIGR01051">
    <property type="entry name" value="topA_bact"/>
    <property type="match status" value="1"/>
</dbReference>